<dbReference type="AlphaFoldDB" id="B7PIT1"/>
<dbReference type="VEuPathDB" id="VectorBase:ISCI005093"/>
<dbReference type="EMBL" id="DS721489">
    <property type="protein sequence ID" value="EEC06503.1"/>
    <property type="molecule type" value="Genomic_DNA"/>
</dbReference>
<gene>
    <name evidence="2" type="ORF">IscW_ISCW005093</name>
</gene>
<reference evidence="2 4" key="1">
    <citation type="submission" date="2008-03" db="EMBL/GenBank/DDBJ databases">
        <title>Annotation of Ixodes scapularis.</title>
        <authorList>
            <consortium name="Ixodes scapularis Genome Project Consortium"/>
            <person name="Caler E."/>
            <person name="Hannick L.I."/>
            <person name="Bidwell S."/>
            <person name="Joardar V."/>
            <person name="Thiagarajan M."/>
            <person name="Amedeo P."/>
            <person name="Galinsky K.J."/>
            <person name="Schobel S."/>
            <person name="Inman J."/>
            <person name="Hostetler J."/>
            <person name="Miller J."/>
            <person name="Hammond M."/>
            <person name="Megy K."/>
            <person name="Lawson D."/>
            <person name="Kodira C."/>
            <person name="Sutton G."/>
            <person name="Meyer J."/>
            <person name="Hill C.A."/>
            <person name="Birren B."/>
            <person name="Nene V."/>
            <person name="Collins F."/>
            <person name="Alarcon-Chaidez F."/>
            <person name="Wikel S."/>
            <person name="Strausberg R."/>
        </authorList>
    </citation>
    <scope>NUCLEOTIDE SEQUENCE [LARGE SCALE GENOMIC DNA]</scope>
    <source>
        <strain evidence="4">Wikel</strain>
        <strain evidence="2">Wikel colony</strain>
    </source>
</reference>
<feature type="transmembrane region" description="Helical" evidence="1">
    <location>
        <begin position="21"/>
        <end position="40"/>
    </location>
</feature>
<dbReference type="HOGENOM" id="CLU_1361775_0_0_1"/>
<evidence type="ECO:0000313" key="2">
    <source>
        <dbReference type="EMBL" id="EEC06503.1"/>
    </source>
</evidence>
<name>B7PIT1_IXOSC</name>
<keyword evidence="1" id="KW-1133">Transmembrane helix</keyword>
<evidence type="ECO:0000313" key="3">
    <source>
        <dbReference type="EnsemblMetazoa" id="ISCW005093-PA"/>
    </source>
</evidence>
<keyword evidence="1" id="KW-0812">Transmembrane</keyword>
<evidence type="ECO:0000313" key="4">
    <source>
        <dbReference type="Proteomes" id="UP000001555"/>
    </source>
</evidence>
<dbReference type="EMBL" id="ABJB010946200">
    <property type="status" value="NOT_ANNOTATED_CDS"/>
    <property type="molecule type" value="Genomic_DNA"/>
</dbReference>
<reference evidence="3" key="2">
    <citation type="submission" date="2020-05" db="UniProtKB">
        <authorList>
            <consortium name="EnsemblMetazoa"/>
        </authorList>
    </citation>
    <scope>IDENTIFICATION</scope>
    <source>
        <strain evidence="3">wikel</strain>
    </source>
</reference>
<dbReference type="Proteomes" id="UP000001555">
    <property type="component" value="Unassembled WGS sequence"/>
</dbReference>
<accession>B7PIT1</accession>
<proteinExistence type="predicted"/>
<dbReference type="EnsemblMetazoa" id="ISCW005093-RA">
    <property type="protein sequence ID" value="ISCW005093-PA"/>
    <property type="gene ID" value="ISCW005093"/>
</dbReference>
<dbReference type="PaxDb" id="6945-B7PIT1"/>
<organism>
    <name type="scientific">Ixodes scapularis</name>
    <name type="common">Black-legged tick</name>
    <name type="synonym">Deer tick</name>
    <dbReference type="NCBI Taxonomy" id="6945"/>
    <lineage>
        <taxon>Eukaryota</taxon>
        <taxon>Metazoa</taxon>
        <taxon>Ecdysozoa</taxon>
        <taxon>Arthropoda</taxon>
        <taxon>Chelicerata</taxon>
        <taxon>Arachnida</taxon>
        <taxon>Acari</taxon>
        <taxon>Parasitiformes</taxon>
        <taxon>Ixodida</taxon>
        <taxon>Ixodoidea</taxon>
        <taxon>Ixodidae</taxon>
        <taxon>Ixodinae</taxon>
        <taxon>Ixodes</taxon>
    </lineage>
</organism>
<keyword evidence="4" id="KW-1185">Reference proteome</keyword>
<dbReference type="InParanoid" id="B7PIT1"/>
<evidence type="ECO:0000256" key="1">
    <source>
        <dbReference type="SAM" id="Phobius"/>
    </source>
</evidence>
<sequence length="201" mass="22977">MPSKRREKAEFNVRNWKGGRIFSGICLFWGGTFFRCTIYAKLQSCFVASTAFTPCSTSTRNNESMSETASTPHLKSRCAFPELLPHQQGCHTLRKTCNFSVFCPDRALFVLYRCHLLTATTSGTRFRLPMVRFSDALVLFVVADAFVARAASHSWQTHCTDIFFFFIHWWRGGDPVLLPSLQPREVFLYIIVLSQLCRPVS</sequence>
<keyword evidence="1" id="KW-0472">Membrane</keyword>
<dbReference type="VEuPathDB" id="VectorBase:ISCW005093"/>
<protein>
    <submittedName>
        <fullName evidence="2 3">Uncharacterized protein</fullName>
    </submittedName>
</protein>